<sequence length="207" mass="21587">MSRPGAASAHRLAHSQAALRSRHGIGGYDRSLVARAAVGLRPGARTNGRDAVGTGSRNGWCGCCSGVLSAALVTTRDGRAGRYGVRAGVGGGSESVSCTMDGAAQLHDGQGGGEGASRWSGADDHGLGRCEWRVSQRRRCSCSRSTRAQRGLVELGLCSLVSNLSPVCVRRAAYQRGWRWGTRGGGRMCGGSGERGSWRSCMHGQRA</sequence>
<organism evidence="1 2">
    <name type="scientific">Mycena belliarum</name>
    <dbReference type="NCBI Taxonomy" id="1033014"/>
    <lineage>
        <taxon>Eukaryota</taxon>
        <taxon>Fungi</taxon>
        <taxon>Dikarya</taxon>
        <taxon>Basidiomycota</taxon>
        <taxon>Agaricomycotina</taxon>
        <taxon>Agaricomycetes</taxon>
        <taxon>Agaricomycetidae</taxon>
        <taxon>Agaricales</taxon>
        <taxon>Marasmiineae</taxon>
        <taxon>Mycenaceae</taxon>
        <taxon>Mycena</taxon>
    </lineage>
</organism>
<dbReference type="AlphaFoldDB" id="A0AAD6TS06"/>
<comment type="caution">
    <text evidence="1">The sequence shown here is derived from an EMBL/GenBank/DDBJ whole genome shotgun (WGS) entry which is preliminary data.</text>
</comment>
<proteinExistence type="predicted"/>
<name>A0AAD6TS06_9AGAR</name>
<dbReference type="EMBL" id="JARJCN010000087">
    <property type="protein sequence ID" value="KAJ7075941.1"/>
    <property type="molecule type" value="Genomic_DNA"/>
</dbReference>
<dbReference type="Proteomes" id="UP001222325">
    <property type="component" value="Unassembled WGS sequence"/>
</dbReference>
<keyword evidence="2" id="KW-1185">Reference proteome</keyword>
<evidence type="ECO:0000313" key="2">
    <source>
        <dbReference type="Proteomes" id="UP001222325"/>
    </source>
</evidence>
<evidence type="ECO:0000313" key="1">
    <source>
        <dbReference type="EMBL" id="KAJ7075941.1"/>
    </source>
</evidence>
<accession>A0AAD6TS06</accession>
<protein>
    <submittedName>
        <fullName evidence="1">Uncharacterized protein</fullName>
    </submittedName>
</protein>
<gene>
    <name evidence="1" type="ORF">B0H15DRAFT_610279</name>
</gene>
<reference evidence="1" key="1">
    <citation type="submission" date="2023-03" db="EMBL/GenBank/DDBJ databases">
        <title>Massive genome expansion in bonnet fungi (Mycena s.s.) driven by repeated elements and novel gene families across ecological guilds.</title>
        <authorList>
            <consortium name="Lawrence Berkeley National Laboratory"/>
            <person name="Harder C.B."/>
            <person name="Miyauchi S."/>
            <person name="Viragh M."/>
            <person name="Kuo A."/>
            <person name="Thoen E."/>
            <person name="Andreopoulos B."/>
            <person name="Lu D."/>
            <person name="Skrede I."/>
            <person name="Drula E."/>
            <person name="Henrissat B."/>
            <person name="Morin E."/>
            <person name="Kohler A."/>
            <person name="Barry K."/>
            <person name="LaButti K."/>
            <person name="Morin E."/>
            <person name="Salamov A."/>
            <person name="Lipzen A."/>
            <person name="Mereny Z."/>
            <person name="Hegedus B."/>
            <person name="Baldrian P."/>
            <person name="Stursova M."/>
            <person name="Weitz H."/>
            <person name="Taylor A."/>
            <person name="Grigoriev I.V."/>
            <person name="Nagy L.G."/>
            <person name="Martin F."/>
            <person name="Kauserud H."/>
        </authorList>
    </citation>
    <scope>NUCLEOTIDE SEQUENCE</scope>
    <source>
        <strain evidence="1">CBHHK173m</strain>
    </source>
</reference>